<dbReference type="Pfam" id="PF01852">
    <property type="entry name" value="START"/>
    <property type="match status" value="2"/>
</dbReference>
<feature type="transmembrane region" description="Helical" evidence="1">
    <location>
        <begin position="23"/>
        <end position="45"/>
    </location>
</feature>
<dbReference type="PANTHER" id="PTHR19308">
    <property type="entry name" value="PHOSPHATIDYLCHOLINE TRANSFER PROTEIN"/>
    <property type="match status" value="1"/>
</dbReference>
<keyword evidence="1" id="KW-1133">Transmembrane helix</keyword>
<dbReference type="InterPro" id="IPR051213">
    <property type="entry name" value="START_lipid_transfer"/>
</dbReference>
<keyword evidence="1" id="KW-0812">Transmembrane</keyword>
<keyword evidence="4" id="KW-1185">Reference proteome</keyword>
<keyword evidence="1" id="KW-0472">Membrane</keyword>
<accession>A0A2T9YA07</accession>
<evidence type="ECO:0000313" key="3">
    <source>
        <dbReference type="EMBL" id="PVU89173.1"/>
    </source>
</evidence>
<dbReference type="PROSITE" id="PS50848">
    <property type="entry name" value="START"/>
    <property type="match status" value="1"/>
</dbReference>
<feature type="transmembrane region" description="Helical" evidence="1">
    <location>
        <begin position="482"/>
        <end position="501"/>
    </location>
</feature>
<evidence type="ECO:0000256" key="1">
    <source>
        <dbReference type="SAM" id="Phobius"/>
    </source>
</evidence>
<evidence type="ECO:0000313" key="4">
    <source>
        <dbReference type="Proteomes" id="UP000245383"/>
    </source>
</evidence>
<dbReference type="InterPro" id="IPR002913">
    <property type="entry name" value="START_lipid-bd_dom"/>
</dbReference>
<dbReference type="Gene3D" id="3.30.530.20">
    <property type="match status" value="1"/>
</dbReference>
<dbReference type="InterPro" id="IPR023393">
    <property type="entry name" value="START-like_dom_sf"/>
</dbReference>
<feature type="domain" description="START" evidence="2">
    <location>
        <begin position="175"/>
        <end position="365"/>
    </location>
</feature>
<comment type="caution">
    <text evidence="3">The sequence shown here is derived from an EMBL/GenBank/DDBJ whole genome shotgun (WGS) entry which is preliminary data.</text>
</comment>
<dbReference type="EMBL" id="MBFR01000334">
    <property type="protein sequence ID" value="PVU89173.1"/>
    <property type="molecule type" value="Genomic_DNA"/>
</dbReference>
<dbReference type="CDD" id="cd00177">
    <property type="entry name" value="START"/>
    <property type="match status" value="1"/>
</dbReference>
<dbReference type="GO" id="GO:0005737">
    <property type="term" value="C:cytoplasm"/>
    <property type="evidence" value="ECO:0007669"/>
    <property type="project" value="UniProtKB-ARBA"/>
</dbReference>
<sequence length="512" mass="57811">MKLPHTNTSTLYRPEFSLAFNRFLLYILYCILSTLFAVCSATTDLPKYLLTGLNKKKLNQKPSLSPPLISQNKPPVKEKPPALLSSFNKELTKIKLSLAPKTAPERSTQDNLLLASKTLDHLHQLLSEHTLLPESPWAPVFENNSPFQHAIYKHKLLQNCFLLEGIVPSLPGSTFDMLNDILARPKWDLLFKKTEIIHQITQNTRVQYSEMFPVWPVSPRDSLVLSSSSEILPSQWSNTLHLSALPTSDSEFCSTPKLTRYASASTSISHPKCPDHSNNGLVRIDVKISGYFISSFEFSTSSTTTKKTPVIDDSNNFCKIYQVIQADPGGWIPPSILNKVSIKSLSKNFYNMVTELQKRSHYNESLLFANNTSLFENADSKRANYDPNQASTTSDHLVNDNNGTANDLLNSTENLTVNNSVDEPLNINPLAKKNQTDSNETSLTKHSSKILFFVNYFGLKHLTRSIYYYFKRAVPFLIKNKLFTLSASSTIISIFYSLVYINKLKLKLKFPL</sequence>
<dbReference type="SUPFAM" id="SSF55961">
    <property type="entry name" value="Bet v1-like"/>
    <property type="match status" value="1"/>
</dbReference>
<gene>
    <name evidence="3" type="ORF">BB561_005506</name>
</gene>
<dbReference type="PANTHER" id="PTHR19308:SF14">
    <property type="entry name" value="START DOMAIN-CONTAINING PROTEIN"/>
    <property type="match status" value="1"/>
</dbReference>
<dbReference type="AlphaFoldDB" id="A0A2T9YA07"/>
<dbReference type="Proteomes" id="UP000245383">
    <property type="component" value="Unassembled WGS sequence"/>
</dbReference>
<dbReference type="OrthoDB" id="333905at2759"/>
<protein>
    <recommendedName>
        <fullName evidence="2">START domain-containing protein</fullName>
    </recommendedName>
</protein>
<name>A0A2T9YA07_9FUNG</name>
<evidence type="ECO:0000259" key="2">
    <source>
        <dbReference type="PROSITE" id="PS50848"/>
    </source>
</evidence>
<reference evidence="3 4" key="1">
    <citation type="journal article" date="2018" name="MBio">
        <title>Comparative Genomics Reveals the Core Gene Toolbox for the Fungus-Insect Symbiosis.</title>
        <authorList>
            <person name="Wang Y."/>
            <person name="Stata M."/>
            <person name="Wang W."/>
            <person name="Stajich J.E."/>
            <person name="White M.M."/>
            <person name="Moncalvo J.M."/>
        </authorList>
    </citation>
    <scope>NUCLEOTIDE SEQUENCE [LARGE SCALE GENOMIC DNA]</scope>
    <source>
        <strain evidence="3 4">SWE-8-4</strain>
    </source>
</reference>
<proteinExistence type="predicted"/>
<dbReference type="GO" id="GO:0008289">
    <property type="term" value="F:lipid binding"/>
    <property type="evidence" value="ECO:0007669"/>
    <property type="project" value="InterPro"/>
</dbReference>
<organism evidence="3 4">
    <name type="scientific">Smittium simulii</name>
    <dbReference type="NCBI Taxonomy" id="133385"/>
    <lineage>
        <taxon>Eukaryota</taxon>
        <taxon>Fungi</taxon>
        <taxon>Fungi incertae sedis</taxon>
        <taxon>Zoopagomycota</taxon>
        <taxon>Kickxellomycotina</taxon>
        <taxon>Harpellomycetes</taxon>
        <taxon>Harpellales</taxon>
        <taxon>Legeriomycetaceae</taxon>
        <taxon>Smittium</taxon>
    </lineage>
</organism>